<dbReference type="InterPro" id="IPR022789">
    <property type="entry name" value="ParD"/>
</dbReference>
<evidence type="ECO:0000256" key="2">
    <source>
        <dbReference type="ARBA" id="ARBA00017940"/>
    </source>
</evidence>
<dbReference type="GO" id="GO:0006355">
    <property type="term" value="P:regulation of DNA-templated transcription"/>
    <property type="evidence" value="ECO:0007669"/>
    <property type="project" value="InterPro"/>
</dbReference>
<dbReference type="InterPro" id="IPR038296">
    <property type="entry name" value="ParD_sf"/>
</dbReference>
<reference evidence="5" key="1">
    <citation type="submission" date="2019-02" db="EMBL/GenBank/DDBJ databases">
        <authorList>
            <person name="Gruber-Vodicka R. H."/>
            <person name="Seah K. B. B."/>
        </authorList>
    </citation>
    <scope>NUCLEOTIDE SEQUENCE</scope>
    <source>
        <strain evidence="5">BECK_BZ15</strain>
    </source>
</reference>
<dbReference type="PANTHER" id="PTHR36582:SF2">
    <property type="entry name" value="ANTITOXIN PARD"/>
    <property type="match status" value="1"/>
</dbReference>
<dbReference type="EMBL" id="CAADEW010000098">
    <property type="protein sequence ID" value="VFJ60118.1"/>
    <property type="molecule type" value="Genomic_DNA"/>
</dbReference>
<dbReference type="AlphaFoldDB" id="A0A450T0U8"/>
<dbReference type="Pfam" id="PF03693">
    <property type="entry name" value="ParD_antitoxin"/>
    <property type="match status" value="1"/>
</dbReference>
<dbReference type="CDD" id="cd22231">
    <property type="entry name" value="RHH_NikR_HicB-like"/>
    <property type="match status" value="1"/>
</dbReference>
<dbReference type="InterPro" id="IPR010985">
    <property type="entry name" value="Ribbon_hlx_hlx"/>
</dbReference>
<evidence type="ECO:0000256" key="1">
    <source>
        <dbReference type="ARBA" id="ARBA00008580"/>
    </source>
</evidence>
<organism evidence="5">
    <name type="scientific">Candidatus Kentrum sp. FW</name>
    <dbReference type="NCBI Taxonomy" id="2126338"/>
    <lineage>
        <taxon>Bacteria</taxon>
        <taxon>Pseudomonadati</taxon>
        <taxon>Pseudomonadota</taxon>
        <taxon>Gammaproteobacteria</taxon>
        <taxon>Candidatus Kentrum</taxon>
    </lineage>
</organism>
<proteinExistence type="inferred from homology"/>
<accession>A0A450T0U8</accession>
<comment type="similarity">
    <text evidence="1">Belongs to the ParD antitoxin family.</text>
</comment>
<comment type="function">
    <text evidence="4">Antitoxin component of a type II toxin-antitoxin (TA) system. Neutralizes the effect of toxin ParE.</text>
</comment>
<gene>
    <name evidence="5" type="ORF">BECKFW1821A_GA0114235_10986</name>
</gene>
<protein>
    <recommendedName>
        <fullName evidence="2">Antitoxin ParD</fullName>
    </recommendedName>
</protein>
<evidence type="ECO:0000256" key="3">
    <source>
        <dbReference type="ARBA" id="ARBA00022649"/>
    </source>
</evidence>
<dbReference type="PANTHER" id="PTHR36582">
    <property type="entry name" value="ANTITOXIN PARD"/>
    <property type="match status" value="1"/>
</dbReference>
<sequence>MSTIERMTITLTPEIAHTVRAAVRSGEYASSSEVVREALRDWRYKRAFQEQELQGLRTKIRQGLNDVSEGDVYDFDSERIIRKGEQQSSYSGLLLRS</sequence>
<dbReference type="Gene3D" id="6.10.10.120">
    <property type="entry name" value="Antitoxin ParD1-like"/>
    <property type="match status" value="1"/>
</dbReference>
<name>A0A450T0U8_9GAMM</name>
<keyword evidence="3" id="KW-1277">Toxin-antitoxin system</keyword>
<dbReference type="SUPFAM" id="SSF47598">
    <property type="entry name" value="Ribbon-helix-helix"/>
    <property type="match status" value="1"/>
</dbReference>
<evidence type="ECO:0000256" key="4">
    <source>
        <dbReference type="ARBA" id="ARBA00037106"/>
    </source>
</evidence>
<evidence type="ECO:0000313" key="5">
    <source>
        <dbReference type="EMBL" id="VFJ60118.1"/>
    </source>
</evidence>